<dbReference type="Gene3D" id="3.30.565.10">
    <property type="entry name" value="Histidine kinase-like ATPase, C-terminal domain"/>
    <property type="match status" value="1"/>
</dbReference>
<dbReference type="Gene3D" id="3.30.230.80">
    <property type="match status" value="1"/>
</dbReference>
<dbReference type="NCBIfam" id="NF003555">
    <property type="entry name" value="PRK05218.1"/>
    <property type="match status" value="1"/>
</dbReference>
<dbReference type="InterPro" id="IPR036890">
    <property type="entry name" value="HATPase_C_sf"/>
</dbReference>
<proteinExistence type="inferred from homology"/>
<dbReference type="InterPro" id="IPR037196">
    <property type="entry name" value="HSP90_C"/>
</dbReference>
<keyword evidence="3" id="KW-0067">ATP-binding</keyword>
<keyword evidence="2" id="KW-0547">Nucleotide-binding</keyword>
<dbReference type="SUPFAM" id="SSF54211">
    <property type="entry name" value="Ribosomal protein S5 domain 2-like"/>
    <property type="match status" value="1"/>
</dbReference>
<comment type="similarity">
    <text evidence="1">Belongs to the heat shock protein 90 family.</text>
</comment>
<dbReference type="Pfam" id="PF00183">
    <property type="entry name" value="HSP90"/>
    <property type="match status" value="1"/>
</dbReference>
<dbReference type="SMART" id="SM00387">
    <property type="entry name" value="HATPase_c"/>
    <property type="match status" value="1"/>
</dbReference>
<dbReference type="SUPFAM" id="SSF55874">
    <property type="entry name" value="ATPase domain of HSP90 chaperone/DNA topoisomerase II/histidine kinase"/>
    <property type="match status" value="1"/>
</dbReference>
<evidence type="ECO:0000313" key="7">
    <source>
        <dbReference type="EMBL" id="KAK9914948.1"/>
    </source>
</evidence>
<dbReference type="PANTHER" id="PTHR11528">
    <property type="entry name" value="HEAT SHOCK PROTEIN 90 FAMILY MEMBER"/>
    <property type="match status" value="1"/>
</dbReference>
<sequence>MVLAAIQTFAQQSSQMRTVASTSETKEETFTYQAEVDRLMDLIVNSLYSNREVFLRELVSNASDALDKLRFLSLTDSSVMAGEDAMEIRIKADADARTIVIEDTGVGMTREDLLSSLGTIAKSGTANFAKAVKESQGDANLIGQFGVGFYSAFLVADKVAVQTKNAADPSQWYWESSSGSHQFVVREDESQDLPRGTRITLHLKEDAAELADAAKLGSLIKQYSEFIQFPIKLWSSKTEYEQVVDEEATKEKQIKADEEAKEAGKEAADPVEPATRSESKEVWDWRVQNDNKPLWTRTPKEVEQEEYNSFFKTTFREFLEPLAQSHFNVEGTIEFSALLYVPGMAPFEQQDWLAKSRNIRLFVKRVFISDEFDDDLMPRYLSFVKGVVDSSDLPLNVSREILQESRVVRVIKKQLVKRTLEMLKDIAARPEKDGKSDYETFWDSFGKFIKLGAIEDQSNKKQIAELLRFPSSKSGDDMISLQQYVDRAKEGQKSIFYIASDSLAAAASAPFVEQLIKKDLEVLYLTEPIDEPAINNIGEFNEFKFVDVTREGLDLGDIPEEEKKKAEETSEALKPLTDFLKQTLGERVEKVAVSQRLTDSPCALVTSQFGWSAYQERVMRSQTLGDSRAAEYMKGRKTLEINPDHPIIQALKDKVDSDAAGAKAVAELMYDTALVTSGFTLESPREFAARIYNMVGLAVNAAPAAADAAAAKTVIDPEILGADPNDPWKEQ</sequence>
<protein>
    <recommendedName>
        <fullName evidence="6">Histidine kinase/HSP90-like ATPase domain-containing protein</fullName>
    </recommendedName>
</protein>
<dbReference type="EMBL" id="JALJOT010000005">
    <property type="protein sequence ID" value="KAK9914948.1"/>
    <property type="molecule type" value="Genomic_DNA"/>
</dbReference>
<dbReference type="SUPFAM" id="SSF110942">
    <property type="entry name" value="HSP90 C-terminal domain"/>
    <property type="match status" value="1"/>
</dbReference>
<dbReference type="InterPro" id="IPR020575">
    <property type="entry name" value="Hsp90_N"/>
</dbReference>
<evidence type="ECO:0000313" key="8">
    <source>
        <dbReference type="Proteomes" id="UP001491310"/>
    </source>
</evidence>
<evidence type="ECO:0000259" key="6">
    <source>
        <dbReference type="SMART" id="SM00387"/>
    </source>
</evidence>
<name>A0ABR2YT03_9CHLO</name>
<dbReference type="PROSITE" id="PS00298">
    <property type="entry name" value="HSP90"/>
    <property type="match status" value="1"/>
</dbReference>
<feature type="compositionally biased region" description="Basic and acidic residues" evidence="5">
    <location>
        <begin position="255"/>
        <end position="268"/>
    </location>
</feature>
<dbReference type="InterPro" id="IPR003594">
    <property type="entry name" value="HATPase_dom"/>
</dbReference>
<dbReference type="CDD" id="cd16927">
    <property type="entry name" value="HATPase_Hsp90-like"/>
    <property type="match status" value="1"/>
</dbReference>
<dbReference type="PRINTS" id="PR00775">
    <property type="entry name" value="HEATSHOCK90"/>
</dbReference>
<evidence type="ECO:0000256" key="2">
    <source>
        <dbReference type="ARBA" id="ARBA00022741"/>
    </source>
</evidence>
<dbReference type="Gene3D" id="1.20.120.790">
    <property type="entry name" value="Heat shock protein 90, C-terminal domain"/>
    <property type="match status" value="1"/>
</dbReference>
<evidence type="ECO:0000256" key="5">
    <source>
        <dbReference type="SAM" id="MobiDB-lite"/>
    </source>
</evidence>
<evidence type="ECO:0000256" key="1">
    <source>
        <dbReference type="ARBA" id="ARBA00008239"/>
    </source>
</evidence>
<evidence type="ECO:0000256" key="3">
    <source>
        <dbReference type="ARBA" id="ARBA00022840"/>
    </source>
</evidence>
<organism evidence="7 8">
    <name type="scientific">Coccomyxa subellipsoidea</name>
    <dbReference type="NCBI Taxonomy" id="248742"/>
    <lineage>
        <taxon>Eukaryota</taxon>
        <taxon>Viridiplantae</taxon>
        <taxon>Chlorophyta</taxon>
        <taxon>core chlorophytes</taxon>
        <taxon>Trebouxiophyceae</taxon>
        <taxon>Trebouxiophyceae incertae sedis</taxon>
        <taxon>Coccomyxaceae</taxon>
        <taxon>Coccomyxa</taxon>
    </lineage>
</organism>
<feature type="region of interest" description="Disordered" evidence="5">
    <location>
        <begin position="255"/>
        <end position="275"/>
    </location>
</feature>
<dbReference type="PIRSF" id="PIRSF002583">
    <property type="entry name" value="Hsp90"/>
    <property type="match status" value="1"/>
</dbReference>
<dbReference type="Pfam" id="PF13589">
    <property type="entry name" value="HATPase_c_3"/>
    <property type="match status" value="1"/>
</dbReference>
<dbReference type="Gene3D" id="3.40.50.11260">
    <property type="match status" value="1"/>
</dbReference>
<dbReference type="HAMAP" id="MF_00505">
    <property type="entry name" value="HSP90"/>
    <property type="match status" value="1"/>
</dbReference>
<dbReference type="InterPro" id="IPR019805">
    <property type="entry name" value="Heat_shock_protein_90_CS"/>
</dbReference>
<dbReference type="InterPro" id="IPR001404">
    <property type="entry name" value="Hsp90_fam"/>
</dbReference>
<feature type="domain" description="Histidine kinase/HSP90-like ATPase" evidence="6">
    <location>
        <begin position="50"/>
        <end position="207"/>
    </location>
</feature>
<comment type="caution">
    <text evidence="7">The sequence shown here is derived from an EMBL/GenBank/DDBJ whole genome shotgun (WGS) entry which is preliminary data.</text>
</comment>
<reference evidence="7 8" key="1">
    <citation type="journal article" date="2024" name="Nat. Commun.">
        <title>Phylogenomics reveals the evolutionary origins of lichenization in chlorophyte algae.</title>
        <authorList>
            <person name="Puginier C."/>
            <person name="Libourel C."/>
            <person name="Otte J."/>
            <person name="Skaloud P."/>
            <person name="Haon M."/>
            <person name="Grisel S."/>
            <person name="Petersen M."/>
            <person name="Berrin J.G."/>
            <person name="Delaux P.M."/>
            <person name="Dal Grande F."/>
            <person name="Keller J."/>
        </authorList>
    </citation>
    <scope>NUCLEOTIDE SEQUENCE [LARGE SCALE GENOMIC DNA]</scope>
    <source>
        <strain evidence="7 8">SAG 216-7</strain>
    </source>
</reference>
<dbReference type="Proteomes" id="UP001491310">
    <property type="component" value="Unassembled WGS sequence"/>
</dbReference>
<dbReference type="InterPro" id="IPR020568">
    <property type="entry name" value="Ribosomal_Su5_D2-typ_SF"/>
</dbReference>
<keyword evidence="4" id="KW-0143">Chaperone</keyword>
<keyword evidence="8" id="KW-1185">Reference proteome</keyword>
<evidence type="ECO:0000256" key="4">
    <source>
        <dbReference type="ARBA" id="ARBA00023186"/>
    </source>
</evidence>
<accession>A0ABR2YT03</accession>
<gene>
    <name evidence="7" type="ORF">WJX75_002727</name>
</gene>